<sequence>MTRGIAWLGCAALLGVLHSFFTFYWLFGGEWLLATLGDRVVDAFADAPVVLLAAGVVKVVAAIAPLLFAYWGWLRRRPVKALCWVGAAVLIVWGGANTVVGNLVLSGIIQPAGGYDRPGMVGHAWLWDPLFLLWGAALVAGLVLHNRRGSLPHDP</sequence>
<keyword evidence="1" id="KW-0812">Transmembrane</keyword>
<proteinExistence type="predicted"/>
<comment type="caution">
    <text evidence="2">The sequence shown here is derived from an EMBL/GenBank/DDBJ whole genome shotgun (WGS) entry which is preliminary data.</text>
</comment>
<evidence type="ECO:0000313" key="2">
    <source>
        <dbReference type="EMBL" id="TCP56267.1"/>
    </source>
</evidence>
<keyword evidence="1" id="KW-1133">Transmembrane helix</keyword>
<keyword evidence="3" id="KW-1185">Reference proteome</keyword>
<evidence type="ECO:0000256" key="1">
    <source>
        <dbReference type="SAM" id="Phobius"/>
    </source>
</evidence>
<reference evidence="2 3" key="1">
    <citation type="submission" date="2019-03" db="EMBL/GenBank/DDBJ databases">
        <title>Genomic Encyclopedia of Type Strains, Phase IV (KMG-IV): sequencing the most valuable type-strain genomes for metagenomic binning, comparative biology and taxonomic classification.</title>
        <authorList>
            <person name="Goeker M."/>
        </authorList>
    </citation>
    <scope>NUCLEOTIDE SEQUENCE [LARGE SCALE GENOMIC DNA]</scope>
    <source>
        <strain evidence="2 3">DSM 45765</strain>
    </source>
</reference>
<feature type="transmembrane region" description="Helical" evidence="1">
    <location>
        <begin position="7"/>
        <end position="27"/>
    </location>
</feature>
<gene>
    <name evidence="2" type="ORF">EV191_101208</name>
</gene>
<accession>A0A4R2R2N0</accession>
<dbReference type="EMBL" id="SLXQ01000001">
    <property type="protein sequence ID" value="TCP56267.1"/>
    <property type="molecule type" value="Genomic_DNA"/>
</dbReference>
<protein>
    <submittedName>
        <fullName evidence="2">Uncharacterized protein DUF3995</fullName>
    </submittedName>
</protein>
<dbReference type="Proteomes" id="UP000294911">
    <property type="component" value="Unassembled WGS sequence"/>
</dbReference>
<evidence type="ECO:0000313" key="3">
    <source>
        <dbReference type="Proteomes" id="UP000294911"/>
    </source>
</evidence>
<keyword evidence="1" id="KW-0472">Membrane</keyword>
<organism evidence="2 3">
    <name type="scientific">Tamaricihabitans halophyticus</name>
    <dbReference type="NCBI Taxonomy" id="1262583"/>
    <lineage>
        <taxon>Bacteria</taxon>
        <taxon>Bacillati</taxon>
        <taxon>Actinomycetota</taxon>
        <taxon>Actinomycetes</taxon>
        <taxon>Pseudonocardiales</taxon>
        <taxon>Pseudonocardiaceae</taxon>
        <taxon>Tamaricihabitans</taxon>
    </lineage>
</organism>
<feature type="transmembrane region" description="Helical" evidence="1">
    <location>
        <begin position="125"/>
        <end position="144"/>
    </location>
</feature>
<dbReference type="AlphaFoldDB" id="A0A4R2R2N0"/>
<name>A0A4R2R2N0_9PSEU</name>
<dbReference type="Pfam" id="PF13160">
    <property type="entry name" value="DUF3995"/>
    <property type="match status" value="1"/>
</dbReference>
<dbReference type="RefSeq" id="WP_207894360.1">
    <property type="nucleotide sequence ID" value="NZ_SLXQ01000001.1"/>
</dbReference>
<feature type="transmembrane region" description="Helical" evidence="1">
    <location>
        <begin position="47"/>
        <end position="70"/>
    </location>
</feature>
<feature type="transmembrane region" description="Helical" evidence="1">
    <location>
        <begin position="82"/>
        <end position="105"/>
    </location>
</feature>
<dbReference type="InterPro" id="IPR025058">
    <property type="entry name" value="DUF3995"/>
</dbReference>